<dbReference type="PROSITE" id="PS00092">
    <property type="entry name" value="N6_MTASE"/>
    <property type="match status" value="1"/>
</dbReference>
<proteinExistence type="inferred from homology"/>
<dbReference type="InterPro" id="IPR050320">
    <property type="entry name" value="N5-glutamine_MTase"/>
</dbReference>
<reference evidence="8 9" key="1">
    <citation type="journal article" date="2013" name="Int. J. Syst. Evol. Microbiol.">
        <title>Hoeflea suaedae sp. nov., an endophytic bacterium isolated from the root of the halophyte Suaeda maritima.</title>
        <authorList>
            <person name="Chung E.J."/>
            <person name="Park J.A."/>
            <person name="Pramanik P."/>
            <person name="Bibi F."/>
            <person name="Jeon C.O."/>
            <person name="Chung Y.R."/>
        </authorList>
    </citation>
    <scope>NUCLEOTIDE SEQUENCE [LARGE SCALE GENOMIC DNA]</scope>
    <source>
        <strain evidence="8 9">YC6898</strain>
    </source>
</reference>
<feature type="binding site" evidence="5">
    <location>
        <position position="184"/>
    </location>
    <ligand>
        <name>S-adenosyl-L-methionine</name>
        <dbReference type="ChEBI" id="CHEBI:59789"/>
    </ligand>
</feature>
<evidence type="ECO:0000256" key="1">
    <source>
        <dbReference type="ARBA" id="ARBA00022603"/>
    </source>
</evidence>
<dbReference type="Proteomes" id="UP000295131">
    <property type="component" value="Unassembled WGS sequence"/>
</dbReference>
<dbReference type="InterPro" id="IPR007848">
    <property type="entry name" value="Small_mtfrase_dom"/>
</dbReference>
<dbReference type="Gene3D" id="1.10.8.10">
    <property type="entry name" value="DNA helicase RuvA subunit, C-terminal domain"/>
    <property type="match status" value="1"/>
</dbReference>
<dbReference type="SUPFAM" id="SSF53335">
    <property type="entry name" value="S-adenosyl-L-methionine-dependent methyltransferases"/>
    <property type="match status" value="1"/>
</dbReference>
<feature type="binding site" evidence="5">
    <location>
        <position position="155"/>
    </location>
    <ligand>
        <name>S-adenosyl-L-methionine</name>
        <dbReference type="ChEBI" id="CHEBI:59789"/>
    </ligand>
</feature>
<dbReference type="InterPro" id="IPR019874">
    <property type="entry name" value="RF_methyltr_PrmC"/>
</dbReference>
<evidence type="ECO:0000256" key="5">
    <source>
        <dbReference type="HAMAP-Rule" id="MF_02126"/>
    </source>
</evidence>
<evidence type="ECO:0000313" key="8">
    <source>
        <dbReference type="EMBL" id="TDH34874.1"/>
    </source>
</evidence>
<dbReference type="EC" id="2.1.1.297" evidence="5"/>
<comment type="catalytic activity">
    <reaction evidence="4 5">
        <text>L-glutaminyl-[peptide chain release factor] + S-adenosyl-L-methionine = N(5)-methyl-L-glutaminyl-[peptide chain release factor] + S-adenosyl-L-homocysteine + H(+)</text>
        <dbReference type="Rhea" id="RHEA:42896"/>
        <dbReference type="Rhea" id="RHEA-COMP:10271"/>
        <dbReference type="Rhea" id="RHEA-COMP:10272"/>
        <dbReference type="ChEBI" id="CHEBI:15378"/>
        <dbReference type="ChEBI" id="CHEBI:30011"/>
        <dbReference type="ChEBI" id="CHEBI:57856"/>
        <dbReference type="ChEBI" id="CHEBI:59789"/>
        <dbReference type="ChEBI" id="CHEBI:61891"/>
        <dbReference type="EC" id="2.1.1.297"/>
    </reaction>
</comment>
<evidence type="ECO:0000256" key="3">
    <source>
        <dbReference type="ARBA" id="ARBA00022691"/>
    </source>
</evidence>
<dbReference type="EMBL" id="SMSI01000003">
    <property type="protein sequence ID" value="TDH34874.1"/>
    <property type="molecule type" value="Genomic_DNA"/>
</dbReference>
<dbReference type="GO" id="GO:0102559">
    <property type="term" value="F:peptide chain release factor N(5)-glutamine methyltransferase activity"/>
    <property type="evidence" value="ECO:0007669"/>
    <property type="project" value="UniProtKB-EC"/>
</dbReference>
<dbReference type="InterPro" id="IPR029063">
    <property type="entry name" value="SAM-dependent_MTases_sf"/>
</dbReference>
<comment type="similarity">
    <text evidence="5">Belongs to the protein N5-glutamine methyltransferase family. PrmC subfamily.</text>
</comment>
<comment type="function">
    <text evidence="5">Methylates the class 1 translation termination release factors RF1/PrfA and RF2/PrfB on the glutamine residue of the universally conserved GGQ motif.</text>
</comment>
<gene>
    <name evidence="5 8" type="primary">prmC</name>
    <name evidence="8" type="ORF">E2A64_14120</name>
</gene>
<evidence type="ECO:0000313" key="9">
    <source>
        <dbReference type="Proteomes" id="UP000295131"/>
    </source>
</evidence>
<protein>
    <recommendedName>
        <fullName evidence="5">Release factor glutamine methyltransferase</fullName>
        <shortName evidence="5">RF MTase</shortName>
        <ecNumber evidence="5">2.1.1.297</ecNumber>
    </recommendedName>
    <alternativeName>
        <fullName evidence="5">N5-glutamine methyltransferase PrmC</fullName>
    </alternativeName>
    <alternativeName>
        <fullName evidence="5">Protein-(glutamine-N5) MTase PrmC</fullName>
    </alternativeName>
    <alternativeName>
        <fullName evidence="5">Protein-glutamine N-methyltransferase PrmC</fullName>
    </alternativeName>
</protein>
<dbReference type="InterPro" id="IPR004556">
    <property type="entry name" value="HemK-like"/>
</dbReference>
<dbReference type="Pfam" id="PF05175">
    <property type="entry name" value="MTS"/>
    <property type="match status" value="1"/>
</dbReference>
<feature type="domain" description="Methyltransferase small" evidence="6">
    <location>
        <begin position="124"/>
        <end position="202"/>
    </location>
</feature>
<keyword evidence="9" id="KW-1185">Reference proteome</keyword>
<dbReference type="OrthoDB" id="9800643at2"/>
<keyword evidence="2 5" id="KW-0808">Transferase</keyword>
<feature type="domain" description="Release factor glutamine methyltransferase N-terminal" evidence="7">
    <location>
        <begin position="14"/>
        <end position="83"/>
    </location>
</feature>
<sequence length="292" mass="30628">MPPASDERLRLDALMAEVRAAFVRAGIDTPGFDARLLIGGLLDISPTAMITGGDALVPAGDVARVREAVGQRIAGRPVHRILGWREFYGHRFALSPATLEPRPDTEVLVEAAIAEVRNIMAAKAACLIADLGVGTGAICLSVLAEVPGCRCIGVDRSPEAVETARANAEALGLSDRYDVRVGDWFDGIDGLFDLILSNPPYIPSAEIEGLSLDVRKSDPALALDGGGDGLDAYRAIARTSGGRLAPGGALMLEIGQGQEEDVAALFVAEGYGFAAKHADLGGIDRVLVLRKH</sequence>
<comment type="caution">
    <text evidence="8">The sequence shown here is derived from an EMBL/GenBank/DDBJ whole genome shotgun (WGS) entry which is preliminary data.</text>
</comment>
<dbReference type="CDD" id="cd02440">
    <property type="entry name" value="AdoMet_MTases"/>
    <property type="match status" value="1"/>
</dbReference>
<evidence type="ECO:0000256" key="4">
    <source>
        <dbReference type="ARBA" id="ARBA00048391"/>
    </source>
</evidence>
<dbReference type="Gene3D" id="3.40.50.150">
    <property type="entry name" value="Vaccinia Virus protein VP39"/>
    <property type="match status" value="1"/>
</dbReference>
<dbReference type="NCBIfam" id="TIGR03534">
    <property type="entry name" value="RF_mod_PrmC"/>
    <property type="match status" value="1"/>
</dbReference>
<dbReference type="InterPro" id="IPR040758">
    <property type="entry name" value="PrmC_N"/>
</dbReference>
<evidence type="ECO:0000259" key="6">
    <source>
        <dbReference type="Pfam" id="PF05175"/>
    </source>
</evidence>
<organism evidence="8 9">
    <name type="scientific">Pseudohoeflea suaedae</name>
    <dbReference type="NCBI Taxonomy" id="877384"/>
    <lineage>
        <taxon>Bacteria</taxon>
        <taxon>Pseudomonadati</taxon>
        <taxon>Pseudomonadota</taxon>
        <taxon>Alphaproteobacteria</taxon>
        <taxon>Hyphomicrobiales</taxon>
        <taxon>Rhizobiaceae</taxon>
        <taxon>Pseudohoeflea</taxon>
    </lineage>
</organism>
<dbReference type="GO" id="GO:0003676">
    <property type="term" value="F:nucleic acid binding"/>
    <property type="evidence" value="ECO:0007669"/>
    <property type="project" value="InterPro"/>
</dbReference>
<accession>A0A4R5PJ31</accession>
<dbReference type="NCBIfam" id="TIGR00536">
    <property type="entry name" value="hemK_fam"/>
    <property type="match status" value="1"/>
</dbReference>
<dbReference type="HAMAP" id="MF_02126">
    <property type="entry name" value="RF_methyltr_PrmC"/>
    <property type="match status" value="1"/>
</dbReference>
<dbReference type="PANTHER" id="PTHR18895">
    <property type="entry name" value="HEMK METHYLTRANSFERASE"/>
    <property type="match status" value="1"/>
</dbReference>
<feature type="binding site" evidence="5">
    <location>
        <begin position="132"/>
        <end position="136"/>
    </location>
    <ligand>
        <name>S-adenosyl-L-methionine</name>
        <dbReference type="ChEBI" id="CHEBI:59789"/>
    </ligand>
</feature>
<keyword evidence="3 5" id="KW-0949">S-adenosyl-L-methionine</keyword>
<dbReference type="AlphaFoldDB" id="A0A4R5PJ31"/>
<dbReference type="PANTHER" id="PTHR18895:SF74">
    <property type="entry name" value="MTRF1L RELEASE FACTOR GLUTAMINE METHYLTRANSFERASE"/>
    <property type="match status" value="1"/>
</dbReference>
<dbReference type="GO" id="GO:0032259">
    <property type="term" value="P:methylation"/>
    <property type="evidence" value="ECO:0007669"/>
    <property type="project" value="UniProtKB-KW"/>
</dbReference>
<dbReference type="RefSeq" id="WP_133285159.1">
    <property type="nucleotide sequence ID" value="NZ_SMSI01000003.1"/>
</dbReference>
<feature type="binding site" evidence="5">
    <location>
        <begin position="198"/>
        <end position="201"/>
    </location>
    <ligand>
        <name>substrate</name>
    </ligand>
</feature>
<dbReference type="InterPro" id="IPR002052">
    <property type="entry name" value="DNA_methylase_N6_adenine_CS"/>
</dbReference>
<keyword evidence="1 5" id="KW-0489">Methyltransferase</keyword>
<feature type="binding site" evidence="5">
    <location>
        <position position="198"/>
    </location>
    <ligand>
        <name>S-adenosyl-L-methionine</name>
        <dbReference type="ChEBI" id="CHEBI:59789"/>
    </ligand>
</feature>
<evidence type="ECO:0000256" key="2">
    <source>
        <dbReference type="ARBA" id="ARBA00022679"/>
    </source>
</evidence>
<name>A0A4R5PJ31_9HYPH</name>
<dbReference type="Pfam" id="PF17827">
    <property type="entry name" value="PrmC_N"/>
    <property type="match status" value="1"/>
</dbReference>
<evidence type="ECO:0000259" key="7">
    <source>
        <dbReference type="Pfam" id="PF17827"/>
    </source>
</evidence>